<comment type="caution">
    <text evidence="1">The sequence shown here is derived from an EMBL/GenBank/DDBJ whole genome shotgun (WGS) entry which is preliminary data.</text>
</comment>
<proteinExistence type="predicted"/>
<protein>
    <submittedName>
        <fullName evidence="1">Uncharacterized protein</fullName>
    </submittedName>
</protein>
<keyword evidence="2" id="KW-1185">Reference proteome</keyword>
<sequence length="41" mass="4548">MALAMDPAWRRAARVFRMRAAAVSWVLPGQIARHSRDVAVG</sequence>
<dbReference type="AlphaFoldDB" id="A0A7W7T921"/>
<organism evidence="1 2">
    <name type="scientific">Saccharothrix violaceirubra</name>
    <dbReference type="NCBI Taxonomy" id="413306"/>
    <lineage>
        <taxon>Bacteria</taxon>
        <taxon>Bacillati</taxon>
        <taxon>Actinomycetota</taxon>
        <taxon>Actinomycetes</taxon>
        <taxon>Pseudonocardiales</taxon>
        <taxon>Pseudonocardiaceae</taxon>
        <taxon>Saccharothrix</taxon>
    </lineage>
</organism>
<name>A0A7W7T921_9PSEU</name>
<dbReference type="Proteomes" id="UP000542674">
    <property type="component" value="Unassembled WGS sequence"/>
</dbReference>
<evidence type="ECO:0000313" key="2">
    <source>
        <dbReference type="Proteomes" id="UP000542674"/>
    </source>
</evidence>
<gene>
    <name evidence="1" type="ORF">F4559_005576</name>
</gene>
<accession>A0A7W7T921</accession>
<dbReference type="EMBL" id="JACHJS010000001">
    <property type="protein sequence ID" value="MBB4968217.1"/>
    <property type="molecule type" value="Genomic_DNA"/>
</dbReference>
<reference evidence="1 2" key="1">
    <citation type="submission" date="2020-08" db="EMBL/GenBank/DDBJ databases">
        <title>Sequencing the genomes of 1000 actinobacteria strains.</title>
        <authorList>
            <person name="Klenk H.-P."/>
        </authorList>
    </citation>
    <scope>NUCLEOTIDE SEQUENCE [LARGE SCALE GENOMIC DNA]</scope>
    <source>
        <strain evidence="1 2">DSM 45084</strain>
    </source>
</reference>
<evidence type="ECO:0000313" key="1">
    <source>
        <dbReference type="EMBL" id="MBB4968217.1"/>
    </source>
</evidence>